<name>A0A6J5SMK4_9CAUD</name>
<reference evidence="3" key="1">
    <citation type="submission" date="2020-05" db="EMBL/GenBank/DDBJ databases">
        <authorList>
            <person name="Chiriac C."/>
            <person name="Salcher M."/>
            <person name="Ghai R."/>
            <person name="Kavagutti S V."/>
        </authorList>
    </citation>
    <scope>NUCLEOTIDE SEQUENCE</scope>
</reference>
<proteinExistence type="predicted"/>
<dbReference type="EMBL" id="LR797056">
    <property type="protein sequence ID" value="CAB4184111.1"/>
    <property type="molecule type" value="Genomic_DNA"/>
</dbReference>
<sequence>MSFIKPHRPTDKTRQQAQSASGLGLPQDQIAALIGIAPDTLRKHYDLELGLGKAQASAAVAKTLFNKATVGQDTTAMIWWTKAQMRWAETVRQELTGKDGEPLAGIQVSFVKTNET</sequence>
<protein>
    <submittedName>
        <fullName evidence="3">Uncharacterized protein</fullName>
    </submittedName>
</protein>
<dbReference type="EMBL" id="LR797433">
    <property type="protein sequence ID" value="CAB4215842.1"/>
    <property type="molecule type" value="Genomic_DNA"/>
</dbReference>
<gene>
    <name evidence="2" type="ORF">UFOVP1109_32</name>
    <name evidence="3" type="ORF">UFOVP1473_15</name>
    <name evidence="4" type="ORF">UFOVP1560_23</name>
</gene>
<organism evidence="3">
    <name type="scientific">uncultured Caudovirales phage</name>
    <dbReference type="NCBI Taxonomy" id="2100421"/>
    <lineage>
        <taxon>Viruses</taxon>
        <taxon>Duplodnaviria</taxon>
        <taxon>Heunggongvirae</taxon>
        <taxon>Uroviricota</taxon>
        <taxon>Caudoviricetes</taxon>
        <taxon>Peduoviridae</taxon>
        <taxon>Maltschvirus</taxon>
        <taxon>Maltschvirus maltsch</taxon>
    </lineage>
</organism>
<evidence type="ECO:0000313" key="3">
    <source>
        <dbReference type="EMBL" id="CAB4215842.1"/>
    </source>
</evidence>
<feature type="region of interest" description="Disordered" evidence="1">
    <location>
        <begin position="1"/>
        <end position="23"/>
    </location>
</feature>
<dbReference type="EMBL" id="LR798410">
    <property type="protein sequence ID" value="CAB5229956.1"/>
    <property type="molecule type" value="Genomic_DNA"/>
</dbReference>
<evidence type="ECO:0000256" key="1">
    <source>
        <dbReference type="SAM" id="MobiDB-lite"/>
    </source>
</evidence>
<evidence type="ECO:0000313" key="4">
    <source>
        <dbReference type="EMBL" id="CAB5229956.1"/>
    </source>
</evidence>
<evidence type="ECO:0000313" key="2">
    <source>
        <dbReference type="EMBL" id="CAB4184111.1"/>
    </source>
</evidence>
<accession>A0A6J5SMK4</accession>